<sequence length="114" mass="12668">MENELKQDAAKQAGGQRQRNKNDSGNADETNAENTANTQNNNARISDGPRPPSQRPFRSMKQCQDQRRPAASKPAAILIDDRKITLGKITKERLISGEMMRDLAICDFFGPHAC</sequence>
<accession>A0A813FZL6</accession>
<organism evidence="2 3">
    <name type="scientific">Polarella glacialis</name>
    <name type="common">Dinoflagellate</name>
    <dbReference type="NCBI Taxonomy" id="89957"/>
    <lineage>
        <taxon>Eukaryota</taxon>
        <taxon>Sar</taxon>
        <taxon>Alveolata</taxon>
        <taxon>Dinophyceae</taxon>
        <taxon>Suessiales</taxon>
        <taxon>Suessiaceae</taxon>
        <taxon>Polarella</taxon>
    </lineage>
</organism>
<proteinExistence type="predicted"/>
<evidence type="ECO:0000313" key="3">
    <source>
        <dbReference type="Proteomes" id="UP000654075"/>
    </source>
</evidence>
<gene>
    <name evidence="2" type="ORF">PGLA1383_LOCUS35436</name>
</gene>
<reference evidence="2" key="1">
    <citation type="submission" date="2021-02" db="EMBL/GenBank/DDBJ databases">
        <authorList>
            <person name="Dougan E. K."/>
            <person name="Rhodes N."/>
            <person name="Thang M."/>
            <person name="Chan C."/>
        </authorList>
    </citation>
    <scope>NUCLEOTIDE SEQUENCE</scope>
</reference>
<dbReference type="EMBL" id="CAJNNV010026280">
    <property type="protein sequence ID" value="CAE8617778.1"/>
    <property type="molecule type" value="Genomic_DNA"/>
</dbReference>
<name>A0A813FZL6_POLGL</name>
<feature type="region of interest" description="Disordered" evidence="1">
    <location>
        <begin position="1"/>
        <end position="74"/>
    </location>
</feature>
<keyword evidence="3" id="KW-1185">Reference proteome</keyword>
<dbReference type="AlphaFoldDB" id="A0A813FZL6"/>
<protein>
    <submittedName>
        <fullName evidence="2">Uncharacterized protein</fullName>
    </submittedName>
</protein>
<comment type="caution">
    <text evidence="2">The sequence shown here is derived from an EMBL/GenBank/DDBJ whole genome shotgun (WGS) entry which is preliminary data.</text>
</comment>
<dbReference type="Proteomes" id="UP000654075">
    <property type="component" value="Unassembled WGS sequence"/>
</dbReference>
<feature type="compositionally biased region" description="Low complexity" evidence="1">
    <location>
        <begin position="27"/>
        <end position="43"/>
    </location>
</feature>
<evidence type="ECO:0000313" key="2">
    <source>
        <dbReference type="EMBL" id="CAE8617778.1"/>
    </source>
</evidence>
<evidence type="ECO:0000256" key="1">
    <source>
        <dbReference type="SAM" id="MobiDB-lite"/>
    </source>
</evidence>